<dbReference type="EMBL" id="LJYW01000001">
    <property type="protein sequence ID" value="KPL55406.1"/>
    <property type="molecule type" value="Genomic_DNA"/>
</dbReference>
<keyword evidence="3" id="KW-1185">Reference proteome</keyword>
<evidence type="ECO:0000256" key="1">
    <source>
        <dbReference type="SAM" id="SignalP"/>
    </source>
</evidence>
<gene>
    <name evidence="2" type="ORF">ABB55_26840</name>
</gene>
<name>A0A0P6W8D0_9HYPH</name>
<dbReference type="Proteomes" id="UP000048984">
    <property type="component" value="Unassembled WGS sequence"/>
</dbReference>
<feature type="chain" id="PRO_5006132188" evidence="1">
    <location>
        <begin position="22"/>
        <end position="147"/>
    </location>
</feature>
<feature type="signal peptide" evidence="1">
    <location>
        <begin position="1"/>
        <end position="21"/>
    </location>
</feature>
<dbReference type="AlphaFoldDB" id="A0A0P6W8D0"/>
<sequence>MPLRRLALAALVAMPAAHARADALADRIGQIPAEVEETRLVGEWTEGTETGTYRIVVVRTGLQEVRTRLFVQWIVPSEAAPRLKATTEIEEVIELGGDVKETTIELADNTLQMTVDLGGSARTAGQYLVTVEAPGRYSFKKAPPAPQ</sequence>
<proteinExistence type="predicted"/>
<evidence type="ECO:0000313" key="3">
    <source>
        <dbReference type="Proteomes" id="UP000048984"/>
    </source>
</evidence>
<keyword evidence="1" id="KW-0732">Signal</keyword>
<protein>
    <submittedName>
        <fullName evidence="2">Uncharacterized protein</fullName>
    </submittedName>
</protein>
<organism evidence="2 3">
    <name type="scientific">Prosthecodimorpha hirschii</name>
    <dbReference type="NCBI Taxonomy" id="665126"/>
    <lineage>
        <taxon>Bacteria</taxon>
        <taxon>Pseudomonadati</taxon>
        <taxon>Pseudomonadota</taxon>
        <taxon>Alphaproteobacteria</taxon>
        <taxon>Hyphomicrobiales</taxon>
        <taxon>Ancalomicrobiaceae</taxon>
        <taxon>Prosthecodimorpha</taxon>
    </lineage>
</organism>
<reference evidence="2 3" key="2">
    <citation type="submission" date="2015-10" db="EMBL/GenBank/DDBJ databases">
        <title>Draft Genome Sequence of Prosthecomicrobium hirschii ATCC 27832.</title>
        <authorList>
            <person name="Daniel J."/>
            <person name="Givan S.A."/>
            <person name="Brun Y.V."/>
            <person name="Brown P.J."/>
        </authorList>
    </citation>
    <scope>NUCLEOTIDE SEQUENCE [LARGE SCALE GENOMIC DNA]</scope>
    <source>
        <strain evidence="2 3">16</strain>
    </source>
</reference>
<accession>A0A0P6W8D0</accession>
<reference evidence="2 3" key="1">
    <citation type="submission" date="2015-09" db="EMBL/GenBank/DDBJ databases">
        <authorList>
            <person name="Jackson K.R."/>
            <person name="Lunt B.L."/>
            <person name="Fisher J.N.B."/>
            <person name="Gardner A.V."/>
            <person name="Bailey M.E."/>
            <person name="Deus L.M."/>
            <person name="Earl A.S."/>
            <person name="Gibby P.D."/>
            <person name="Hartmann K.A."/>
            <person name="Liu J.E."/>
            <person name="Manci A.M."/>
            <person name="Nielsen D.A."/>
            <person name="Solomon M.B."/>
            <person name="Breakwell D.P."/>
            <person name="Burnett S.H."/>
            <person name="Grose J.H."/>
        </authorList>
    </citation>
    <scope>NUCLEOTIDE SEQUENCE [LARGE SCALE GENOMIC DNA]</scope>
    <source>
        <strain evidence="2 3">16</strain>
    </source>
</reference>
<comment type="caution">
    <text evidence="2">The sequence shown here is derived from an EMBL/GenBank/DDBJ whole genome shotgun (WGS) entry which is preliminary data.</text>
</comment>
<evidence type="ECO:0000313" key="2">
    <source>
        <dbReference type="EMBL" id="KPL55406.1"/>
    </source>
</evidence>
<dbReference type="RefSeq" id="WP_054361572.1">
    <property type="nucleotide sequence ID" value="NZ_JAPCYQ010000001.1"/>
</dbReference>